<dbReference type="InterPro" id="IPR014163">
    <property type="entry name" value="Tol-Pal_TolQ"/>
</dbReference>
<gene>
    <name evidence="12" type="primary">tolQ</name>
    <name evidence="12" type="ORF">ISQ63_02065</name>
</gene>
<evidence type="ECO:0000256" key="10">
    <source>
        <dbReference type="SAM" id="Phobius"/>
    </source>
</evidence>
<dbReference type="EMBL" id="JADHQC010000007">
    <property type="protein sequence ID" value="MBL6811652.1"/>
    <property type="molecule type" value="Genomic_DNA"/>
</dbReference>
<dbReference type="InterPro" id="IPR050790">
    <property type="entry name" value="ExbB/TolQ_transport"/>
</dbReference>
<accession>A0A937LEA8</accession>
<evidence type="ECO:0000256" key="3">
    <source>
        <dbReference type="ARBA" id="ARBA00022519"/>
    </source>
</evidence>
<keyword evidence="4" id="KW-0132">Cell division</keyword>
<keyword evidence="6 10" id="KW-1133">Transmembrane helix</keyword>
<dbReference type="Proteomes" id="UP000744438">
    <property type="component" value="Unassembled WGS sequence"/>
</dbReference>
<evidence type="ECO:0000256" key="4">
    <source>
        <dbReference type="ARBA" id="ARBA00022618"/>
    </source>
</evidence>
<evidence type="ECO:0000256" key="6">
    <source>
        <dbReference type="ARBA" id="ARBA00022989"/>
    </source>
</evidence>
<keyword evidence="5 10" id="KW-0812">Transmembrane</keyword>
<dbReference type="Pfam" id="PF01618">
    <property type="entry name" value="MotA_ExbB"/>
    <property type="match status" value="1"/>
</dbReference>
<dbReference type="PANTHER" id="PTHR30625">
    <property type="entry name" value="PROTEIN TOLQ"/>
    <property type="match status" value="1"/>
</dbReference>
<feature type="transmembrane region" description="Helical" evidence="10">
    <location>
        <begin position="122"/>
        <end position="145"/>
    </location>
</feature>
<keyword evidence="2" id="KW-1003">Cell membrane</keyword>
<keyword evidence="9" id="KW-0653">Protein transport</keyword>
<keyword evidence="9" id="KW-0813">Transport</keyword>
<dbReference type="GO" id="GO:0043213">
    <property type="term" value="P:bacteriocin transport"/>
    <property type="evidence" value="ECO:0007669"/>
    <property type="project" value="InterPro"/>
</dbReference>
<dbReference type="GO" id="GO:0051301">
    <property type="term" value="P:cell division"/>
    <property type="evidence" value="ECO:0007669"/>
    <property type="project" value="UniProtKB-KW"/>
</dbReference>
<evidence type="ECO:0000256" key="5">
    <source>
        <dbReference type="ARBA" id="ARBA00022692"/>
    </source>
</evidence>
<evidence type="ECO:0000256" key="9">
    <source>
        <dbReference type="RuleBase" id="RU004057"/>
    </source>
</evidence>
<protein>
    <submittedName>
        <fullName evidence="12">Protein TolQ</fullName>
    </submittedName>
</protein>
<comment type="subcellular location">
    <subcellularLocation>
        <location evidence="1">Cell membrane</location>
        <topology evidence="1">Multi-pass membrane protein</topology>
    </subcellularLocation>
    <subcellularLocation>
        <location evidence="9">Membrane</location>
        <topology evidence="9">Multi-pass membrane protein</topology>
    </subcellularLocation>
</comment>
<evidence type="ECO:0000259" key="11">
    <source>
        <dbReference type="Pfam" id="PF01618"/>
    </source>
</evidence>
<reference evidence="12" key="1">
    <citation type="submission" date="2020-10" db="EMBL/GenBank/DDBJ databases">
        <title>Microbiome of the Black Sea water column analyzed by genome centric metagenomics.</title>
        <authorList>
            <person name="Cabello-Yeves P.J."/>
            <person name="Callieri C."/>
            <person name="Picazo A."/>
            <person name="Mehrshad M."/>
            <person name="Haro-Moreno J.M."/>
            <person name="Roda-Garcia J."/>
            <person name="Dzembekova N."/>
            <person name="Slabakova V."/>
            <person name="Slabakova N."/>
            <person name="Moncheva S."/>
            <person name="Rodriguez-Valera F."/>
        </authorList>
    </citation>
    <scope>NUCLEOTIDE SEQUENCE</scope>
    <source>
        <strain evidence="12">BS307-5m-G49</strain>
    </source>
</reference>
<evidence type="ECO:0000313" key="13">
    <source>
        <dbReference type="Proteomes" id="UP000744438"/>
    </source>
</evidence>
<feature type="domain" description="MotA/TolQ/ExbB proton channel" evidence="11">
    <location>
        <begin position="97"/>
        <end position="202"/>
    </location>
</feature>
<dbReference type="AlphaFoldDB" id="A0A937LEA8"/>
<feature type="transmembrane region" description="Helical" evidence="10">
    <location>
        <begin position="12"/>
        <end position="37"/>
    </location>
</feature>
<comment type="similarity">
    <text evidence="9">Belongs to the exbB/tolQ family.</text>
</comment>
<dbReference type="GO" id="GO:0017038">
    <property type="term" value="P:protein import"/>
    <property type="evidence" value="ECO:0007669"/>
    <property type="project" value="TreeGrafter"/>
</dbReference>
<proteinExistence type="inferred from homology"/>
<evidence type="ECO:0000256" key="2">
    <source>
        <dbReference type="ARBA" id="ARBA00022475"/>
    </source>
</evidence>
<sequence length="223" mass="25487">MQAELSFVDLFLGASLVVQLVMIVLFILAGTSWWFIFDKWLTLSRAKKDIFEFETEFWNSRNIEKIFNELNRKEDNFGLSQIFVISHEEFLKAENFEKAEDRINKSTEIIINRQEERLEEGLSFLSTVASVSPFIGLFGTVWGVMNAFSGLAQLSQVSINAVAPGISEALVATALGLFAAIPALISYNWSVKRIDMIIRSYENFTSELLITYQEFNVQETRKK</sequence>
<evidence type="ECO:0000256" key="7">
    <source>
        <dbReference type="ARBA" id="ARBA00023136"/>
    </source>
</evidence>
<keyword evidence="3" id="KW-0997">Cell inner membrane</keyword>
<feature type="transmembrane region" description="Helical" evidence="10">
    <location>
        <begin position="165"/>
        <end position="189"/>
    </location>
</feature>
<evidence type="ECO:0000256" key="8">
    <source>
        <dbReference type="ARBA" id="ARBA00023306"/>
    </source>
</evidence>
<dbReference type="PANTHER" id="PTHR30625:SF3">
    <property type="entry name" value="TOL-PAL SYSTEM PROTEIN TOLQ"/>
    <property type="match status" value="1"/>
</dbReference>
<dbReference type="GO" id="GO:0005886">
    <property type="term" value="C:plasma membrane"/>
    <property type="evidence" value="ECO:0007669"/>
    <property type="project" value="UniProtKB-SubCell"/>
</dbReference>
<keyword evidence="7 10" id="KW-0472">Membrane</keyword>
<dbReference type="NCBIfam" id="TIGR02796">
    <property type="entry name" value="tolQ"/>
    <property type="match status" value="1"/>
</dbReference>
<dbReference type="InterPro" id="IPR002898">
    <property type="entry name" value="MotA_ExbB_proton_chnl"/>
</dbReference>
<evidence type="ECO:0000313" key="12">
    <source>
        <dbReference type="EMBL" id="MBL6811652.1"/>
    </source>
</evidence>
<keyword evidence="8" id="KW-0131">Cell cycle</keyword>
<organism evidence="12 13">
    <name type="scientific">SAR86 cluster bacterium</name>
    <dbReference type="NCBI Taxonomy" id="2030880"/>
    <lineage>
        <taxon>Bacteria</taxon>
        <taxon>Pseudomonadati</taxon>
        <taxon>Pseudomonadota</taxon>
        <taxon>Gammaproteobacteria</taxon>
        <taxon>SAR86 cluster</taxon>
    </lineage>
</organism>
<evidence type="ECO:0000256" key="1">
    <source>
        <dbReference type="ARBA" id="ARBA00004651"/>
    </source>
</evidence>
<comment type="caution">
    <text evidence="12">The sequence shown here is derived from an EMBL/GenBank/DDBJ whole genome shotgun (WGS) entry which is preliminary data.</text>
</comment>
<name>A0A937LEA8_9GAMM</name>